<dbReference type="Pfam" id="PF07714">
    <property type="entry name" value="PK_Tyr_Ser-Thr"/>
    <property type="match status" value="1"/>
</dbReference>
<name>A0AAD3RK74_LATJO</name>
<comment type="caution">
    <text evidence="3">The sequence shown here is derived from an EMBL/GenBank/DDBJ whole genome shotgun (WGS) entry which is preliminary data.</text>
</comment>
<dbReference type="Proteomes" id="UP001279410">
    <property type="component" value="Unassembled WGS sequence"/>
</dbReference>
<organism evidence="3 4">
    <name type="scientific">Lates japonicus</name>
    <name type="common">Japanese lates</name>
    <dbReference type="NCBI Taxonomy" id="270547"/>
    <lineage>
        <taxon>Eukaryota</taxon>
        <taxon>Metazoa</taxon>
        <taxon>Chordata</taxon>
        <taxon>Craniata</taxon>
        <taxon>Vertebrata</taxon>
        <taxon>Euteleostomi</taxon>
        <taxon>Actinopterygii</taxon>
        <taxon>Neopterygii</taxon>
        <taxon>Teleostei</taxon>
        <taxon>Neoteleostei</taxon>
        <taxon>Acanthomorphata</taxon>
        <taxon>Carangaria</taxon>
        <taxon>Carangaria incertae sedis</taxon>
        <taxon>Centropomidae</taxon>
        <taxon>Lates</taxon>
    </lineage>
</organism>
<feature type="compositionally biased region" description="Pro residues" evidence="1">
    <location>
        <begin position="135"/>
        <end position="159"/>
    </location>
</feature>
<dbReference type="InterPro" id="IPR011009">
    <property type="entry name" value="Kinase-like_dom_sf"/>
</dbReference>
<feature type="compositionally biased region" description="Basic residues" evidence="1">
    <location>
        <begin position="207"/>
        <end position="224"/>
    </location>
</feature>
<sequence>MFPPNSENAFTGDLCSIATALFICLRSHCQVSTQKRNSDCLGNGVLYALVNPEYFSRCWSSLFSPWKKMLQMAGQSRPTAWLTLNANKFVHRDLAARNCMVAEDSTVKIGGPPGQMTTLTYVPLTPHLRHSHSNPSPPTDPTFPGSEAPPAPRWAPAPHPLLHHDRLSHDKQGFRQQAANGLSGPSSERVGARLCGCHYAPSEERRQTRHERRTKRTRLRLSPG</sequence>
<proteinExistence type="predicted"/>
<feature type="region of interest" description="Disordered" evidence="1">
    <location>
        <begin position="198"/>
        <end position="224"/>
    </location>
</feature>
<keyword evidence="4" id="KW-1185">Reference proteome</keyword>
<evidence type="ECO:0000313" key="3">
    <source>
        <dbReference type="EMBL" id="GLD71476.1"/>
    </source>
</evidence>
<dbReference type="SUPFAM" id="SSF56112">
    <property type="entry name" value="Protein kinase-like (PK-like)"/>
    <property type="match status" value="1"/>
</dbReference>
<accession>A0AAD3RK74</accession>
<protein>
    <submittedName>
        <fullName evidence="3">Insulin-like growth factor 1 receptor</fullName>
    </submittedName>
</protein>
<dbReference type="EMBL" id="BRZM01000612">
    <property type="protein sequence ID" value="GLD71476.1"/>
    <property type="molecule type" value="Genomic_DNA"/>
</dbReference>
<feature type="domain" description="Serine-threonine/tyrosine-protein kinase catalytic" evidence="2">
    <location>
        <begin position="83"/>
        <end position="110"/>
    </location>
</feature>
<dbReference type="InterPro" id="IPR001245">
    <property type="entry name" value="Ser-Thr/Tyr_kinase_cat_dom"/>
</dbReference>
<evidence type="ECO:0000256" key="1">
    <source>
        <dbReference type="SAM" id="MobiDB-lite"/>
    </source>
</evidence>
<dbReference type="GO" id="GO:0004672">
    <property type="term" value="F:protein kinase activity"/>
    <property type="evidence" value="ECO:0007669"/>
    <property type="project" value="InterPro"/>
</dbReference>
<evidence type="ECO:0000313" key="4">
    <source>
        <dbReference type="Proteomes" id="UP001279410"/>
    </source>
</evidence>
<evidence type="ECO:0000259" key="2">
    <source>
        <dbReference type="Pfam" id="PF07714"/>
    </source>
</evidence>
<dbReference type="AlphaFoldDB" id="A0AAD3RK74"/>
<reference evidence="3" key="1">
    <citation type="submission" date="2022-08" db="EMBL/GenBank/DDBJ databases">
        <title>Genome sequencing of akame (Lates japonicus).</title>
        <authorList>
            <person name="Hashiguchi Y."/>
            <person name="Takahashi H."/>
        </authorList>
    </citation>
    <scope>NUCLEOTIDE SEQUENCE</scope>
    <source>
        <strain evidence="3">Kochi</strain>
    </source>
</reference>
<feature type="region of interest" description="Disordered" evidence="1">
    <location>
        <begin position="126"/>
        <end position="165"/>
    </location>
</feature>
<dbReference type="PROSITE" id="PS00109">
    <property type="entry name" value="PROTEIN_KINASE_TYR"/>
    <property type="match status" value="1"/>
</dbReference>
<keyword evidence="3" id="KW-0675">Receptor</keyword>
<dbReference type="InterPro" id="IPR008266">
    <property type="entry name" value="Tyr_kinase_AS"/>
</dbReference>
<gene>
    <name evidence="3" type="ORF">AKAME5_002279800</name>
</gene>